<dbReference type="PANTHER" id="PTHR10492:SF57">
    <property type="entry name" value="ATP-DEPENDENT DNA HELICASE"/>
    <property type="match status" value="1"/>
</dbReference>
<keyword evidence="1" id="KW-0347">Helicase</keyword>
<dbReference type="GO" id="GO:0016887">
    <property type="term" value="F:ATP hydrolysis activity"/>
    <property type="evidence" value="ECO:0007669"/>
    <property type="project" value="RHEA"/>
</dbReference>
<proteinExistence type="inferred from homology"/>
<keyword evidence="1" id="KW-0234">DNA repair</keyword>
<dbReference type="InterPro" id="IPR027417">
    <property type="entry name" value="P-loop_NTPase"/>
</dbReference>
<dbReference type="GO" id="GO:0006310">
    <property type="term" value="P:DNA recombination"/>
    <property type="evidence" value="ECO:0007669"/>
    <property type="project" value="UniProtKB-KW"/>
</dbReference>
<evidence type="ECO:0000313" key="3">
    <source>
        <dbReference type="EMBL" id="GBP64919.1"/>
    </source>
</evidence>
<dbReference type="Pfam" id="PF05970">
    <property type="entry name" value="PIF1"/>
    <property type="match status" value="1"/>
</dbReference>
<protein>
    <recommendedName>
        <fullName evidence="1">ATP-dependent DNA helicase</fullName>
        <ecNumber evidence="1">5.6.2.3</ecNumber>
    </recommendedName>
</protein>
<dbReference type="PANTHER" id="PTHR10492">
    <property type="match status" value="1"/>
</dbReference>
<dbReference type="OrthoDB" id="272985at2759"/>
<gene>
    <name evidence="3" type="ORF">EVAR_49213_1</name>
</gene>
<dbReference type="EMBL" id="BGZK01000913">
    <property type="protein sequence ID" value="GBP64919.1"/>
    <property type="molecule type" value="Genomic_DNA"/>
</dbReference>
<organism evidence="3 4">
    <name type="scientific">Eumeta variegata</name>
    <name type="common">Bagworm moth</name>
    <name type="synonym">Eumeta japonica</name>
    <dbReference type="NCBI Taxonomy" id="151549"/>
    <lineage>
        <taxon>Eukaryota</taxon>
        <taxon>Metazoa</taxon>
        <taxon>Ecdysozoa</taxon>
        <taxon>Arthropoda</taxon>
        <taxon>Hexapoda</taxon>
        <taxon>Insecta</taxon>
        <taxon>Pterygota</taxon>
        <taxon>Neoptera</taxon>
        <taxon>Endopterygota</taxon>
        <taxon>Lepidoptera</taxon>
        <taxon>Glossata</taxon>
        <taxon>Ditrysia</taxon>
        <taxon>Tineoidea</taxon>
        <taxon>Psychidae</taxon>
        <taxon>Oiketicinae</taxon>
        <taxon>Eumeta</taxon>
    </lineage>
</organism>
<dbReference type="STRING" id="151549.A0A4C1XRV9"/>
<comment type="similarity">
    <text evidence="1">Belongs to the helicase family.</text>
</comment>
<dbReference type="GO" id="GO:0043139">
    <property type="term" value="F:5'-3' DNA helicase activity"/>
    <property type="evidence" value="ECO:0007669"/>
    <property type="project" value="UniProtKB-EC"/>
</dbReference>
<dbReference type="Proteomes" id="UP000299102">
    <property type="component" value="Unassembled WGS sequence"/>
</dbReference>
<reference evidence="3 4" key="1">
    <citation type="journal article" date="2019" name="Commun. Biol.">
        <title>The bagworm genome reveals a unique fibroin gene that provides high tensile strength.</title>
        <authorList>
            <person name="Kono N."/>
            <person name="Nakamura H."/>
            <person name="Ohtoshi R."/>
            <person name="Tomita M."/>
            <person name="Numata K."/>
            <person name="Arakawa K."/>
        </authorList>
    </citation>
    <scope>NUCLEOTIDE SEQUENCE [LARGE SCALE GENOMIC DNA]</scope>
</reference>
<keyword evidence="1" id="KW-0378">Hydrolase</keyword>
<feature type="domain" description="DNA helicase Pif1-like DEAD-box helicase" evidence="2">
    <location>
        <begin position="93"/>
        <end position="183"/>
    </location>
</feature>
<keyword evidence="1" id="KW-0547">Nucleotide-binding</keyword>
<comment type="catalytic activity">
    <reaction evidence="1">
        <text>ATP + H2O = ADP + phosphate + H(+)</text>
        <dbReference type="Rhea" id="RHEA:13065"/>
        <dbReference type="ChEBI" id="CHEBI:15377"/>
        <dbReference type="ChEBI" id="CHEBI:15378"/>
        <dbReference type="ChEBI" id="CHEBI:30616"/>
        <dbReference type="ChEBI" id="CHEBI:43474"/>
        <dbReference type="ChEBI" id="CHEBI:456216"/>
        <dbReference type="EC" id="5.6.2.3"/>
    </reaction>
</comment>
<comment type="cofactor">
    <cofactor evidence="1">
        <name>Mg(2+)</name>
        <dbReference type="ChEBI" id="CHEBI:18420"/>
    </cofactor>
</comment>
<dbReference type="GO" id="GO:0006281">
    <property type="term" value="P:DNA repair"/>
    <property type="evidence" value="ECO:0007669"/>
    <property type="project" value="UniProtKB-KW"/>
</dbReference>
<keyword evidence="4" id="KW-1185">Reference proteome</keyword>
<evidence type="ECO:0000256" key="1">
    <source>
        <dbReference type="RuleBase" id="RU363044"/>
    </source>
</evidence>
<evidence type="ECO:0000259" key="2">
    <source>
        <dbReference type="Pfam" id="PF05970"/>
    </source>
</evidence>
<dbReference type="Gene3D" id="3.40.50.300">
    <property type="entry name" value="P-loop containing nucleotide triphosphate hydrolases"/>
    <property type="match status" value="1"/>
</dbReference>
<comment type="caution">
    <text evidence="3">The sequence shown here is derived from an EMBL/GenBank/DDBJ whole genome shotgun (WGS) entry which is preliminary data.</text>
</comment>
<evidence type="ECO:0000313" key="4">
    <source>
        <dbReference type="Proteomes" id="UP000299102"/>
    </source>
</evidence>
<sequence length="183" mass="21027">MKDEKFTKRYTKPFLNETVTGEDAHPKYRRRSPEQGGFTAKMQIRGNEEIQVNNQLVVLYNPLLPKMFNASINVEYCSSIKSIKRTWRYRENIFEFILAEIRANKEIVLALASSGIVATLTDGVRRAHSRLKLPLNVADHEFSVCDITKSLARGQILKQCKATIWDESTMAHRKSLKALNRTL</sequence>
<dbReference type="InterPro" id="IPR010285">
    <property type="entry name" value="DNA_helicase_pif1-like_DEAD"/>
</dbReference>
<keyword evidence="1" id="KW-0233">DNA recombination</keyword>
<keyword evidence="1" id="KW-0227">DNA damage</keyword>
<dbReference type="AlphaFoldDB" id="A0A4C1XRV9"/>
<keyword evidence="1" id="KW-0067">ATP-binding</keyword>
<dbReference type="EC" id="5.6.2.3" evidence="1"/>
<accession>A0A4C1XRV9</accession>
<dbReference type="GO" id="GO:0000723">
    <property type="term" value="P:telomere maintenance"/>
    <property type="evidence" value="ECO:0007669"/>
    <property type="project" value="InterPro"/>
</dbReference>
<dbReference type="GO" id="GO:0005524">
    <property type="term" value="F:ATP binding"/>
    <property type="evidence" value="ECO:0007669"/>
    <property type="project" value="UniProtKB-KW"/>
</dbReference>
<name>A0A4C1XRV9_EUMVA</name>